<dbReference type="InParanoid" id="C5LNI4"/>
<sequence length="1215" mass="133801">MVLYRIIDDILTRRIPLRPTLEEKEVKEAALEEVGDNAYRWQPLVDSLTKQFCSRLPLKEEYQRRLAQLRFEGTRSCDSFLRKVKGIYVLYGEVYPSDRSELKLMTRLIVGKLPMNLRKHTVDRIRSCHQAMSGGVWHFEDDVHQDWESLLPLFSTSGPSVSGAIRSACRSFEDSEVLGKDPTVHSHPTSSPVKVARIQEIENIEKSCVSVFYGAGADSKNREKVKALTKADVVYCGKNRRGKPYCIFGFSKETSMPDGDFSNGQFFVRPYRCRQSSGGEGFRLSRGLTDKNSQVEKSRDVVAHAVTGGGIIPPEIVLKAQFSPDSSPGEWYQVEAVVDTGAGLSYWLGNEVPCDPSEKVDVSIVELADGTVVNVGKEIRQWWTKVEKGTVDSPFKANVFLLGGEGIPGARKGRLVCDFRSANMLLPDASSFVPSTAAIFVRLMIASPTILLVGDATAAFYHMLLYAGSDVFVSDRLTFGVNVGPAGLASSLCASEEELACHFGSDLFELVVDDYMFADRTVKVPVRDLSLWLNTLEAGGQHTPYRKFSALSTPELRGDLQKALSDRGVTCSVEETGKYLGVNLRFSGGSLVLVCERLARLNQAADKAEEILKASSFTRREIFGLAGLLGVDPLLQHSIDRALADALRSVAGMSSVHLSSWDALIPIVSSPAMLPLLKWVIERRDVAGLCAHRVGLPLPERGNLLLQSASDASLSGGGYVIDYVVNGDTTVMLREDSWRWRASQVAWHSNRRELCALLRCLQSIGDIVTATSALCRKSKVSYDIRISCDNRAAVSWSSATTMGLPTAPRSKSIERRAISRLLGACADECASIRRTVPGSTISVTYLSGEDNRVADSLSRLFERQCELPDGTKDALCQVLLRSDAGSMPSPDAPMEEMASYIVAEDSAFLVAGSDVVDSRVSGVLADIMLRGETCVVITDAVFSLRSLSRVGPASSPSLVESIAGEAWDLSGALTLCGVLRKVIRAWASTVHCSSDDLPCDELVTLVRSAQGLLPDDQRKRLAFHRDIKDKLGTDVYVLASSAPWEAGRSNRLHGVALSVLRKALRHVRGRIPDDDGEFGLLLDYLSFILNSRPLGRLVEIDAKTRPVTPDLLAFGYEKQVGPLRVLGFPLKCFPARDALAFRKYYLETYWRSLRTHVLETLGIGKQRRWSPYVGEPVAVIRQRMRKADLGGRKQMESIHNLCPFEQTDKFFLQVL</sequence>
<protein>
    <submittedName>
        <fullName evidence="1">Uncharacterized protein</fullName>
    </submittedName>
</protein>
<evidence type="ECO:0000313" key="1">
    <source>
        <dbReference type="EMBL" id="EER01735.1"/>
    </source>
</evidence>
<evidence type="ECO:0000313" key="2">
    <source>
        <dbReference type="Proteomes" id="UP000007800"/>
    </source>
</evidence>
<organism evidence="2">
    <name type="scientific">Perkinsus marinus (strain ATCC 50983 / TXsc)</name>
    <dbReference type="NCBI Taxonomy" id="423536"/>
    <lineage>
        <taxon>Eukaryota</taxon>
        <taxon>Sar</taxon>
        <taxon>Alveolata</taxon>
        <taxon>Perkinsozoa</taxon>
        <taxon>Perkinsea</taxon>
        <taxon>Perkinsida</taxon>
        <taxon>Perkinsidae</taxon>
        <taxon>Perkinsus</taxon>
    </lineage>
</organism>
<reference evidence="1 2" key="1">
    <citation type="submission" date="2008-07" db="EMBL/GenBank/DDBJ databases">
        <authorList>
            <person name="El-Sayed N."/>
            <person name="Caler E."/>
            <person name="Inman J."/>
            <person name="Amedeo P."/>
            <person name="Hass B."/>
            <person name="Wortman J."/>
        </authorList>
    </citation>
    <scope>NUCLEOTIDE SEQUENCE [LARGE SCALE GENOMIC DNA]</scope>
    <source>
        <strain evidence="2">ATCC 50983 / TXsc</strain>
    </source>
</reference>
<dbReference type="RefSeq" id="XP_002769017.1">
    <property type="nucleotide sequence ID" value="XM_002768971.1"/>
</dbReference>
<dbReference type="InterPro" id="IPR043502">
    <property type="entry name" value="DNA/RNA_pol_sf"/>
</dbReference>
<dbReference type="EMBL" id="GG683778">
    <property type="protein sequence ID" value="EER01735.1"/>
    <property type="molecule type" value="Genomic_DNA"/>
</dbReference>
<dbReference type="AlphaFoldDB" id="C5LNI4"/>
<dbReference type="OMA" id="DFRSANM"/>
<keyword evidence="2" id="KW-1185">Reference proteome</keyword>
<dbReference type="GeneID" id="9040310"/>
<dbReference type="SUPFAM" id="SSF56672">
    <property type="entry name" value="DNA/RNA polymerases"/>
    <property type="match status" value="1"/>
</dbReference>
<name>C5LNI4_PERM5</name>
<proteinExistence type="predicted"/>
<gene>
    <name evidence="1" type="ORF">Pmar_PMAR008201</name>
</gene>
<dbReference type="OrthoDB" id="443348at2759"/>
<accession>C5LNI4</accession>
<dbReference type="Proteomes" id="UP000007800">
    <property type="component" value="Unassembled WGS sequence"/>
</dbReference>